<name>E9H353_DAPPU</name>
<dbReference type="KEGG" id="dpx:DAPPUDRAFT_324915"/>
<dbReference type="AlphaFoldDB" id="E9H353"/>
<dbReference type="HOGENOM" id="CLU_1190926_0_0_1"/>
<keyword evidence="2" id="KW-0804">Transcription</keyword>
<accession>E9H353</accession>
<keyword evidence="4" id="KW-1133">Transmembrane helix</keyword>
<keyword evidence="1" id="KW-0805">Transcription regulation</keyword>
<dbReference type="InParanoid" id="E9H353"/>
<evidence type="ECO:0000256" key="1">
    <source>
        <dbReference type="ARBA" id="ARBA00023015"/>
    </source>
</evidence>
<reference evidence="5 6" key="1">
    <citation type="journal article" date="2011" name="Science">
        <title>The ecoresponsive genome of Daphnia pulex.</title>
        <authorList>
            <person name="Colbourne J.K."/>
            <person name="Pfrender M.E."/>
            <person name="Gilbert D."/>
            <person name="Thomas W.K."/>
            <person name="Tucker A."/>
            <person name="Oakley T.H."/>
            <person name="Tokishita S."/>
            <person name="Aerts A."/>
            <person name="Arnold G.J."/>
            <person name="Basu M.K."/>
            <person name="Bauer D.J."/>
            <person name="Caceres C.E."/>
            <person name="Carmel L."/>
            <person name="Casola C."/>
            <person name="Choi J.H."/>
            <person name="Detter J.C."/>
            <person name="Dong Q."/>
            <person name="Dusheyko S."/>
            <person name="Eads B.D."/>
            <person name="Frohlich T."/>
            <person name="Geiler-Samerotte K.A."/>
            <person name="Gerlach D."/>
            <person name="Hatcher P."/>
            <person name="Jogdeo S."/>
            <person name="Krijgsveld J."/>
            <person name="Kriventseva E.V."/>
            <person name="Kultz D."/>
            <person name="Laforsch C."/>
            <person name="Lindquist E."/>
            <person name="Lopez J."/>
            <person name="Manak J.R."/>
            <person name="Muller J."/>
            <person name="Pangilinan J."/>
            <person name="Patwardhan R.P."/>
            <person name="Pitluck S."/>
            <person name="Pritham E.J."/>
            <person name="Rechtsteiner A."/>
            <person name="Rho M."/>
            <person name="Rogozin I.B."/>
            <person name="Sakarya O."/>
            <person name="Salamov A."/>
            <person name="Schaack S."/>
            <person name="Shapiro H."/>
            <person name="Shiga Y."/>
            <person name="Skalitzky C."/>
            <person name="Smith Z."/>
            <person name="Souvorov A."/>
            <person name="Sung W."/>
            <person name="Tang Z."/>
            <person name="Tsuchiya D."/>
            <person name="Tu H."/>
            <person name="Vos H."/>
            <person name="Wang M."/>
            <person name="Wolf Y.I."/>
            <person name="Yamagata H."/>
            <person name="Yamada T."/>
            <person name="Ye Y."/>
            <person name="Shaw J.R."/>
            <person name="Andrews J."/>
            <person name="Crease T.J."/>
            <person name="Tang H."/>
            <person name="Lucas S.M."/>
            <person name="Robertson H.M."/>
            <person name="Bork P."/>
            <person name="Koonin E.V."/>
            <person name="Zdobnov E.M."/>
            <person name="Grigoriev I.V."/>
            <person name="Lynch M."/>
            <person name="Boore J.L."/>
        </authorList>
    </citation>
    <scope>NUCLEOTIDE SEQUENCE [LARGE SCALE GENOMIC DNA]</scope>
</reference>
<keyword evidence="4" id="KW-0812">Transmembrane</keyword>
<evidence type="ECO:0000313" key="6">
    <source>
        <dbReference type="Proteomes" id="UP000000305"/>
    </source>
</evidence>
<evidence type="ECO:0000256" key="3">
    <source>
        <dbReference type="ARBA" id="ARBA00023242"/>
    </source>
</evidence>
<proteinExistence type="predicted"/>
<keyword evidence="6" id="KW-1185">Reference proteome</keyword>
<evidence type="ECO:0000313" key="5">
    <source>
        <dbReference type="EMBL" id="EFX73695.1"/>
    </source>
</evidence>
<keyword evidence="3" id="KW-0539">Nucleus</keyword>
<dbReference type="Proteomes" id="UP000000305">
    <property type="component" value="Unassembled WGS sequence"/>
</dbReference>
<dbReference type="PANTHER" id="PTHR10237:SF1">
    <property type="entry name" value="DEFORMED EPIDERMAL AUTOREGULATORY FACTOR 1 HOMOLOG"/>
    <property type="match status" value="1"/>
</dbReference>
<organism evidence="5 6">
    <name type="scientific">Daphnia pulex</name>
    <name type="common">Water flea</name>
    <dbReference type="NCBI Taxonomy" id="6669"/>
    <lineage>
        <taxon>Eukaryota</taxon>
        <taxon>Metazoa</taxon>
        <taxon>Ecdysozoa</taxon>
        <taxon>Arthropoda</taxon>
        <taxon>Crustacea</taxon>
        <taxon>Branchiopoda</taxon>
        <taxon>Diplostraca</taxon>
        <taxon>Cladocera</taxon>
        <taxon>Anomopoda</taxon>
        <taxon>Daphniidae</taxon>
        <taxon>Daphnia</taxon>
    </lineage>
</organism>
<evidence type="ECO:0000256" key="4">
    <source>
        <dbReference type="SAM" id="Phobius"/>
    </source>
</evidence>
<dbReference type="EMBL" id="GL732588">
    <property type="protein sequence ID" value="EFX73695.1"/>
    <property type="molecule type" value="Genomic_DNA"/>
</dbReference>
<dbReference type="PANTHER" id="PTHR10237">
    <property type="entry name" value="DEFORMED EPIDERMAL AUTOREGULATORY FACTOR 1 HOMOLOG SUPPRESSIN"/>
    <property type="match status" value="1"/>
</dbReference>
<gene>
    <name evidence="5" type="ORF">DAPPUDRAFT_324915</name>
</gene>
<feature type="transmembrane region" description="Helical" evidence="4">
    <location>
        <begin position="176"/>
        <end position="196"/>
    </location>
</feature>
<protein>
    <submittedName>
        <fullName evidence="5">Uncharacterized protein</fullName>
    </submittedName>
</protein>
<dbReference type="PhylomeDB" id="E9H353"/>
<sequence>MANILKKQGKLNEKTYTKEYSRAVKSISWKMGKIFSVEPYELLLWNLILRLNSTKIVPGSEQTSHLPSEMNSSWLFATFMSPLYADAPVNPKGSTNALYSTNNSTIAGGNFGGVLVAIAIAKRFSGILVARKSPKFRSDAVTAIPSFTAAVSNVSAKMYLLFSQQIKFGPHFKNKLLNTSVTHTLSFVICIILSHLSQNFKLFCPMVVALDVWLQVHSFLKDASPLHTFGGVS</sequence>
<evidence type="ECO:0000256" key="2">
    <source>
        <dbReference type="ARBA" id="ARBA00023163"/>
    </source>
</evidence>
<dbReference type="InterPro" id="IPR024119">
    <property type="entry name" value="TF_DEAF-1"/>
</dbReference>
<keyword evidence="4" id="KW-0472">Membrane</keyword>